<keyword evidence="10 14" id="KW-0518">Myosin</keyword>
<feature type="region of interest" description="Actin-binding" evidence="14">
    <location>
        <begin position="635"/>
        <end position="657"/>
    </location>
</feature>
<dbReference type="SUPFAM" id="SSF52540">
    <property type="entry name" value="P-loop containing nucleoside triphosphate hydrolases"/>
    <property type="match status" value="2"/>
</dbReference>
<dbReference type="GO" id="GO:0003779">
    <property type="term" value="F:actin binding"/>
    <property type="evidence" value="ECO:0007669"/>
    <property type="project" value="UniProtKB-KW"/>
</dbReference>
<dbReference type="Gene3D" id="2.30.29.30">
    <property type="entry name" value="Pleckstrin-homology domain (PH domain)/Phosphotyrosine-binding domain (PTB)"/>
    <property type="match status" value="2"/>
</dbReference>
<dbReference type="PROSITE" id="PS50096">
    <property type="entry name" value="IQ"/>
    <property type="match status" value="4"/>
</dbReference>
<evidence type="ECO:0000256" key="7">
    <source>
        <dbReference type="ARBA" id="ARBA00022840"/>
    </source>
</evidence>
<dbReference type="InterPro" id="IPR035963">
    <property type="entry name" value="FERM_2"/>
</dbReference>
<dbReference type="CDD" id="cd23767">
    <property type="entry name" value="IQCD"/>
    <property type="match status" value="4"/>
</dbReference>
<dbReference type="InterPro" id="IPR036028">
    <property type="entry name" value="SH3-like_dom_sf"/>
</dbReference>
<evidence type="ECO:0000256" key="13">
    <source>
        <dbReference type="PROSITE-ProRule" id="PRU00192"/>
    </source>
</evidence>
<reference evidence="23" key="1">
    <citation type="submission" date="2025-08" db="UniProtKB">
        <authorList>
            <consortium name="RefSeq"/>
        </authorList>
    </citation>
    <scope>IDENTIFICATION</scope>
    <source>
        <tissue evidence="23">Brain</tissue>
    </source>
</reference>
<dbReference type="InterPro" id="IPR019748">
    <property type="entry name" value="FERM_central"/>
</dbReference>
<sequence length="2231" mass="255791">MLHLSKGDFVWVDSGGGVPIGAEVKVTDTGQLQLIDDEGKEHKINKKTEGSLKPMHPTSVKGVDDMIRLGDLNEAGLLRNLLVRHKEGIIYTYTGSILVAVNPYQLLPIYTTDHVHMYTDRRLGELPPHVFAIADSCFFNMRRNRKNQCCVISGESGAGKTESTKLMLQFLAAVSGQHSWIEQQILEANPILEAFGNAKTIRNDNSSRFGKYIDINFTKGGAIEGARIDQYLLEKSRVCRQAPEERNYHIFYYMLMGMPAEQKKILSLGSAAEYNYLTMGNCTSCEGRDDVKEYAHFRSALKILMFTENDSWEISKLLAAILHLGNVDFESTIINNLESCDILTSSSFNVASQLLEVDPKALEKSLTQRSLMTTRESVTKSLTSAQAVDGRDAFVKAIYGRLFIWVVHKINAAIYKPPGDSNDIRLSIGLLDIFGFENFNKNSFEQLCINYANEQLQQFFVRHVFKLEQEEYARENIVWERIDYKDNQRTLDILAHKPMNMLALIDEESNFPKGTDTTMLQKMNQVHGKGGIYIPPKNNYETQFGVLHFAGVVYYDSQGFLEKNRDALSSDLIQLVETSTNKLLKQVFQKDLPSSSVKSNTNPKMTINTPKNSLRQAADNKKHVPTLTGQFRQSLDSLMKTLTVCQPYFIRCIKPNDYKKPMLFDRELCIRQLRYSGMMETIRIRKAGYPVRYTFSEFLDRYRALLKTSICDPKTESKEKCCESICETVLAGEGDWKTGKTKIFLKDFHDTMLELERMKQLNEKALLIQKVLRGYKYRREFLRKKAGALVIQKYWRGHKGRKLYKVVQRGFARLQAQVRSRQLHFQYKKKREAAVLLQAQARGYLARKEWKRKKDAVILLQAHTRGVLARKALKKMKRDMYLSAKEKEEEQRAILEKQRHLEEVLRQKSEMEANAQPESITEHLDNIFGFLPPIIGGQEGQAPVGFENFEGKRMLTEEIDIDDIPIEEDLPKEDYDDLDEYPFSKFASMYFQGVATHTHIRQRLRQPLLYHEDEGDVLASLTVWWIILRFMGDLPEPKKQVQVQGTSTQERFLSQDLISRKDRRLSHMVGLDQRILRNKKESKPSTIPEEPAQNRKSSIFTDLLTRNRKVSALPSETAQNPKVYTVPEGNPRGRKGSTFTDLLSRNKKTSTVQENGIPKPPTTFRKPSIIMEESDDLTEVSKPPTLQTVKEDSDVMIGEGPTLDRPLTSLEKLHIIVGYAIVRRDLRDEIYCQICKQLQDNNNRNSYFRGWILLSLCLGIFPPSERFIRYLQSFIRSAPGGYASYCAERLRRTVMNGVRGEPPAWLELQATKTKKPMIVSVKLMDGRSINLPVDSASTSKEICQVLSNKIKLKDTFGFSLYVALYEKVWALGSGREHVMDAISQCEQEVKRRGGQEQHAPWRLFFRKEIFTPWHDCKEDKISTDLIYLQIIHGLKFGEYQCEKEDDFVQLAAKHLYIQHGSDSSPENVKQAVQESINNSLLEAKSEAKWVQMVSTAHAQGPYLSSRQKTDSVKAEMVDYTREKWPMFFSRFFEVVKLSGPPLPKSKFIVAINWTGITFLDEREKRLLQLSFPEVTGVNTIREGKASGQAVCLLTLKGDFTLSGSTAEDMAELVTMFLSGLTERSQYAVALKDVDRQDDPTFLSFKKGELIVIIKDDEFSQQRGWIKGQIEGTKRTGAVPTEAILILPTLSKPTYEVMSLLNLPPNQRKDIIRPNPSETGTMERVAPATLKEFSLEYFRQPTKDVNRQVIARNAAPERLWANSREPIRQPLLKKLVGNAELSHKACLAFTAILKYMGDYPTRQMQSPLELTDQIFGPATQYEALRDEIYCQIMKQMTSNNNRFSIEQGWQLLWLCCGLFPPSQSLLRHTRRFLESRRRESLASDCLQRLQSSLRLEPRKLPPHQVEIDAIQQNSIQIFHKIHFPNDTEEIFEVATSTRIKDLIQNIANKLNLASADGFSVFVKTHDKVLSLNETDYFFDSLRQITDWSKKAKRIKDGGPVNVSYLVFFMRKLWFNVIPGRDTEADVIFHFPQELPKYLRGYHVCTKDEMINIAALLFRIRVGNDKSQLVMIPKILKELVPADQLKAMSENEWKKSIVAHFNKQANMTVEEAKVAFLKVVCRWPTFGCAFFEVKQTSEPNFPDIVRIAISKQGLTIIHPKTKDVLANHPFNRIANWCSGSTYFHMTIGSLVKGSKFLCETSLGYKMDDLLTSYVNMYLRERRAGQTRNQRFNI</sequence>
<feature type="compositionally biased region" description="Polar residues" evidence="16">
    <location>
        <begin position="594"/>
        <end position="615"/>
    </location>
</feature>
<dbReference type="SUPFAM" id="SSF47031">
    <property type="entry name" value="Second domain of FERM"/>
    <property type="match status" value="2"/>
</dbReference>
<keyword evidence="6 14" id="KW-0547">Nucleotide-binding</keyword>
<evidence type="ECO:0000256" key="4">
    <source>
        <dbReference type="ARBA" id="ARBA00022490"/>
    </source>
</evidence>
<dbReference type="SUPFAM" id="SSF50729">
    <property type="entry name" value="PH domain-like"/>
    <property type="match status" value="1"/>
</dbReference>
<dbReference type="Pfam" id="PF07653">
    <property type="entry name" value="SH3_2"/>
    <property type="match status" value="1"/>
</dbReference>
<feature type="region of interest" description="Disordered" evidence="16">
    <location>
        <begin position="1111"/>
        <end position="1139"/>
    </location>
</feature>
<keyword evidence="12 14" id="KW-0009">Actin-binding</keyword>
<dbReference type="SUPFAM" id="SSF54236">
    <property type="entry name" value="Ubiquitin-like"/>
    <property type="match status" value="2"/>
</dbReference>
<evidence type="ECO:0000256" key="16">
    <source>
        <dbReference type="SAM" id="MobiDB-lite"/>
    </source>
</evidence>
<feature type="domain" description="MyTH4" evidence="20">
    <location>
        <begin position="1761"/>
        <end position="1910"/>
    </location>
</feature>
<dbReference type="InterPro" id="IPR038185">
    <property type="entry name" value="MyTH4_dom_sf"/>
</dbReference>
<evidence type="ECO:0000256" key="15">
    <source>
        <dbReference type="SAM" id="Coils"/>
    </source>
</evidence>
<dbReference type="InterPro" id="IPR000048">
    <property type="entry name" value="IQ_motif_EF-hand-BS"/>
</dbReference>
<dbReference type="Gene3D" id="1.20.120.720">
    <property type="entry name" value="Myosin VI head, motor domain, U50 subdomain"/>
    <property type="match status" value="1"/>
</dbReference>
<feature type="domain" description="Myosin motor" evidence="21">
    <location>
        <begin position="61"/>
        <end position="758"/>
    </location>
</feature>
<feature type="domain" description="FERM" evidence="19">
    <location>
        <begin position="1916"/>
        <end position="2219"/>
    </location>
</feature>
<dbReference type="InterPro" id="IPR036106">
    <property type="entry name" value="MYSc_Myo7"/>
</dbReference>
<dbReference type="SMART" id="SM00295">
    <property type="entry name" value="B41"/>
    <property type="match status" value="2"/>
</dbReference>
<dbReference type="PROSITE" id="PS01179">
    <property type="entry name" value="PID"/>
    <property type="match status" value="1"/>
</dbReference>
<dbReference type="GO" id="GO:0005516">
    <property type="term" value="F:calmodulin binding"/>
    <property type="evidence" value="ECO:0007669"/>
    <property type="project" value="UniProtKB-KW"/>
</dbReference>
<keyword evidence="11 14" id="KW-0505">Motor protein</keyword>
<gene>
    <name evidence="23" type="primary">LOC108878867</name>
</gene>
<dbReference type="PROSITE" id="PS50002">
    <property type="entry name" value="SH3"/>
    <property type="match status" value="1"/>
</dbReference>
<dbReference type="InterPro" id="IPR041794">
    <property type="entry name" value="MyoVII_FERM_C2"/>
</dbReference>
<evidence type="ECO:0000256" key="1">
    <source>
        <dbReference type="ARBA" id="ARBA00004496"/>
    </source>
</evidence>
<dbReference type="RefSeq" id="XP_018525374.1">
    <property type="nucleotide sequence ID" value="XM_018669858.2"/>
</dbReference>
<evidence type="ECO:0000256" key="9">
    <source>
        <dbReference type="ARBA" id="ARBA00023054"/>
    </source>
</evidence>
<dbReference type="CDD" id="cd17093">
    <property type="entry name" value="FERM2_F1_Myosin-VII"/>
    <property type="match status" value="1"/>
</dbReference>
<dbReference type="GO" id="GO:0120025">
    <property type="term" value="C:plasma membrane bounded cell projection"/>
    <property type="evidence" value="ECO:0007669"/>
    <property type="project" value="UniProtKB-ARBA"/>
</dbReference>
<dbReference type="Pfam" id="PF21989">
    <property type="entry name" value="RA_2"/>
    <property type="match status" value="2"/>
</dbReference>
<dbReference type="Gene3D" id="1.20.58.530">
    <property type="match status" value="1"/>
</dbReference>
<dbReference type="InterPro" id="IPR036961">
    <property type="entry name" value="Kinesin_motor_dom_sf"/>
</dbReference>
<dbReference type="GO" id="GO:0005737">
    <property type="term" value="C:cytoplasm"/>
    <property type="evidence" value="ECO:0007669"/>
    <property type="project" value="UniProtKB-SubCell"/>
</dbReference>
<dbReference type="KEGG" id="lcf:108878867"/>
<dbReference type="SMART" id="SM00242">
    <property type="entry name" value="MYSc"/>
    <property type="match status" value="1"/>
</dbReference>
<evidence type="ECO:0000259" key="20">
    <source>
        <dbReference type="PROSITE" id="PS51016"/>
    </source>
</evidence>
<dbReference type="SMART" id="SM00326">
    <property type="entry name" value="SH3"/>
    <property type="match status" value="1"/>
</dbReference>
<evidence type="ECO:0000259" key="21">
    <source>
        <dbReference type="PROSITE" id="PS51456"/>
    </source>
</evidence>
<dbReference type="Gene3D" id="3.10.20.90">
    <property type="entry name" value="Phosphatidylinositol 3-kinase Catalytic Subunit, Chain A, domain 1"/>
    <property type="match status" value="2"/>
</dbReference>
<dbReference type="PROSITE" id="PS51016">
    <property type="entry name" value="MYTH4"/>
    <property type="match status" value="2"/>
</dbReference>
<dbReference type="Gene3D" id="1.10.10.820">
    <property type="match status" value="1"/>
</dbReference>
<dbReference type="InterPro" id="IPR014352">
    <property type="entry name" value="FERM/acyl-CoA-bd_prot_sf"/>
</dbReference>
<dbReference type="InterPro" id="IPR019749">
    <property type="entry name" value="Band_41_domain"/>
</dbReference>
<dbReference type="FunFam" id="1.10.10.820:FF:000001">
    <property type="entry name" value="Myosin heavy chain"/>
    <property type="match status" value="1"/>
</dbReference>
<feature type="domain" description="PID" evidence="17">
    <location>
        <begin position="2143"/>
        <end position="2172"/>
    </location>
</feature>
<dbReference type="InterPro" id="IPR002404">
    <property type="entry name" value="IRS_PTB"/>
</dbReference>
<dbReference type="PRINTS" id="PR00193">
    <property type="entry name" value="MYOSINHEAVY"/>
</dbReference>
<dbReference type="InterPro" id="IPR001452">
    <property type="entry name" value="SH3_domain"/>
</dbReference>
<keyword evidence="7 14" id="KW-0067">ATP-binding</keyword>
<dbReference type="Gene3D" id="6.20.240.20">
    <property type="match status" value="1"/>
</dbReference>
<dbReference type="Gene3D" id="1.25.40.530">
    <property type="entry name" value="MyTH4 domain"/>
    <property type="match status" value="2"/>
</dbReference>
<dbReference type="CTD" id="108190403"/>
<evidence type="ECO:0000256" key="3">
    <source>
        <dbReference type="ARBA" id="ARBA00022443"/>
    </source>
</evidence>
<feature type="region of interest" description="Disordered" evidence="16">
    <location>
        <begin position="594"/>
        <end position="620"/>
    </location>
</feature>
<dbReference type="Gene3D" id="2.30.30.40">
    <property type="entry name" value="SH3 Domains"/>
    <property type="match status" value="1"/>
</dbReference>
<dbReference type="Proteomes" id="UP000694890">
    <property type="component" value="Linkage group LG17"/>
</dbReference>
<dbReference type="PROSITE" id="PS51456">
    <property type="entry name" value="MYOSIN_MOTOR"/>
    <property type="match status" value="1"/>
</dbReference>
<comment type="subcellular location">
    <subcellularLocation>
        <location evidence="1">Cytoplasm</location>
    </subcellularLocation>
</comment>
<dbReference type="Gene3D" id="3.40.850.10">
    <property type="entry name" value="Kinesin motor domain"/>
    <property type="match status" value="1"/>
</dbReference>
<organism evidence="22 23">
    <name type="scientific">Lates calcarifer</name>
    <name type="common">Barramundi</name>
    <name type="synonym">Holocentrus calcarifer</name>
    <dbReference type="NCBI Taxonomy" id="8187"/>
    <lineage>
        <taxon>Eukaryota</taxon>
        <taxon>Metazoa</taxon>
        <taxon>Chordata</taxon>
        <taxon>Craniata</taxon>
        <taxon>Vertebrata</taxon>
        <taxon>Euteleostomi</taxon>
        <taxon>Actinopterygii</taxon>
        <taxon>Neopterygii</taxon>
        <taxon>Teleostei</taxon>
        <taxon>Neoteleostei</taxon>
        <taxon>Acanthomorphata</taxon>
        <taxon>Carangaria</taxon>
        <taxon>Carangaria incertae sedis</taxon>
        <taxon>Centropomidae</taxon>
        <taxon>Lates</taxon>
    </lineage>
</organism>
<dbReference type="Pfam" id="PF00373">
    <property type="entry name" value="FERM_M"/>
    <property type="match status" value="1"/>
</dbReference>
<dbReference type="Pfam" id="PF02174">
    <property type="entry name" value="IRS"/>
    <property type="match status" value="1"/>
</dbReference>
<dbReference type="PROSITE" id="PS50057">
    <property type="entry name" value="FERM_3"/>
    <property type="match status" value="2"/>
</dbReference>
<dbReference type="Pfam" id="PF00612">
    <property type="entry name" value="IQ"/>
    <property type="match status" value="4"/>
</dbReference>
<proteinExistence type="inferred from homology"/>
<feature type="domain" description="SH3" evidence="18">
    <location>
        <begin position="1622"/>
        <end position="1688"/>
    </location>
</feature>
<evidence type="ECO:0000256" key="14">
    <source>
        <dbReference type="PROSITE-ProRule" id="PRU00782"/>
    </source>
</evidence>
<keyword evidence="5" id="KW-0677">Repeat</keyword>
<accession>A0AAJ7LLM4</accession>
<dbReference type="FunFam" id="1.20.5.190:FF:000001">
    <property type="entry name" value="unconventional myosin-Va"/>
    <property type="match status" value="1"/>
</dbReference>
<dbReference type="PANTHER" id="PTHR22692">
    <property type="entry name" value="MYOSIN VII, XV"/>
    <property type="match status" value="1"/>
</dbReference>
<evidence type="ECO:0000313" key="23">
    <source>
        <dbReference type="RefSeq" id="XP_018525374.1"/>
    </source>
</evidence>
<dbReference type="InterPro" id="IPR011993">
    <property type="entry name" value="PH-like_dom_sf"/>
</dbReference>
<feature type="domain" description="FERM" evidence="19">
    <location>
        <begin position="1317"/>
        <end position="1624"/>
    </location>
</feature>
<evidence type="ECO:0000259" key="19">
    <source>
        <dbReference type="PROSITE" id="PS50057"/>
    </source>
</evidence>
<dbReference type="PANTHER" id="PTHR22692:SF24">
    <property type="entry name" value="MYOSIN VIIB"/>
    <property type="match status" value="1"/>
</dbReference>
<feature type="domain" description="MyTH4" evidence="20">
    <location>
        <begin position="999"/>
        <end position="1312"/>
    </location>
</feature>
<keyword evidence="3 13" id="KW-0728">SH3 domain</keyword>
<dbReference type="SUPFAM" id="SSF50044">
    <property type="entry name" value="SH3-domain"/>
    <property type="match status" value="1"/>
</dbReference>
<dbReference type="Gene3D" id="1.20.80.10">
    <property type="match status" value="2"/>
</dbReference>
<dbReference type="Pfam" id="PF00063">
    <property type="entry name" value="Myosin_head"/>
    <property type="match status" value="1"/>
</dbReference>
<dbReference type="CDD" id="cd01381">
    <property type="entry name" value="MYSc_Myo7"/>
    <property type="match status" value="1"/>
</dbReference>
<dbReference type="CDD" id="cd13198">
    <property type="entry name" value="FERM_C1_MyoVII"/>
    <property type="match status" value="1"/>
</dbReference>
<dbReference type="InterPro" id="IPR041793">
    <property type="entry name" value="MyoVII_FERM_C1"/>
</dbReference>
<evidence type="ECO:0000256" key="11">
    <source>
        <dbReference type="ARBA" id="ARBA00023175"/>
    </source>
</evidence>
<dbReference type="GO" id="GO:0016459">
    <property type="term" value="C:myosin complex"/>
    <property type="evidence" value="ECO:0007669"/>
    <property type="project" value="UniProtKB-KW"/>
</dbReference>
<dbReference type="GeneID" id="108878867"/>
<evidence type="ECO:0000256" key="8">
    <source>
        <dbReference type="ARBA" id="ARBA00022860"/>
    </source>
</evidence>
<dbReference type="GO" id="GO:0003774">
    <property type="term" value="F:cytoskeletal motor activity"/>
    <property type="evidence" value="ECO:0007669"/>
    <property type="project" value="UniProtKB-UniRule"/>
</dbReference>
<dbReference type="InterPro" id="IPR029071">
    <property type="entry name" value="Ubiquitin-like_domsf"/>
</dbReference>
<keyword evidence="9 15" id="KW-0175">Coiled coil</keyword>
<dbReference type="InterPro" id="IPR027417">
    <property type="entry name" value="P-loop_NTPase"/>
</dbReference>
<dbReference type="InterPro" id="IPR057130">
    <property type="entry name" value="Myosin_VII_N"/>
</dbReference>
<dbReference type="InterPro" id="IPR000299">
    <property type="entry name" value="FERM_domain"/>
</dbReference>
<evidence type="ECO:0000313" key="22">
    <source>
        <dbReference type="Proteomes" id="UP000694890"/>
    </source>
</evidence>
<protein>
    <submittedName>
        <fullName evidence="23">Unconventional myosin-VIIa</fullName>
    </submittedName>
</protein>
<dbReference type="InterPro" id="IPR001609">
    <property type="entry name" value="Myosin_head_motor_dom-like"/>
</dbReference>
<evidence type="ECO:0000256" key="2">
    <source>
        <dbReference type="ARBA" id="ARBA00008314"/>
    </source>
</evidence>
<dbReference type="CDD" id="cd14473">
    <property type="entry name" value="FERM_B-lobe"/>
    <property type="match status" value="2"/>
</dbReference>
<feature type="coiled-coil region" evidence="15">
    <location>
        <begin position="878"/>
        <end position="914"/>
    </location>
</feature>
<dbReference type="Pfam" id="PF00784">
    <property type="entry name" value="MyTH4"/>
    <property type="match status" value="2"/>
</dbReference>
<dbReference type="Pfam" id="PF21998">
    <property type="entry name" value="FERM_C1_MyoVII"/>
    <property type="match status" value="1"/>
</dbReference>
<dbReference type="CDD" id="cd17092">
    <property type="entry name" value="FERM1_F1_Myosin-VII"/>
    <property type="match status" value="1"/>
</dbReference>
<name>A0AAJ7LLM4_LATCA</name>
<dbReference type="SMART" id="SM00015">
    <property type="entry name" value="IQ"/>
    <property type="match status" value="4"/>
</dbReference>
<feature type="binding site" evidence="14">
    <location>
        <begin position="154"/>
        <end position="161"/>
    </location>
    <ligand>
        <name>ATP</name>
        <dbReference type="ChEBI" id="CHEBI:30616"/>
    </ligand>
</feature>
<dbReference type="Pfam" id="PF24123">
    <property type="entry name" value="Myosin_VII_N"/>
    <property type="match status" value="1"/>
</dbReference>
<keyword evidence="4" id="KW-0963">Cytoplasm</keyword>
<dbReference type="Gene3D" id="1.20.5.190">
    <property type="match status" value="2"/>
</dbReference>
<evidence type="ECO:0000256" key="5">
    <source>
        <dbReference type="ARBA" id="ARBA00022737"/>
    </source>
</evidence>
<evidence type="ECO:0000256" key="12">
    <source>
        <dbReference type="ARBA" id="ARBA00023203"/>
    </source>
</evidence>
<keyword evidence="8" id="KW-0112">Calmodulin-binding</keyword>
<dbReference type="InterPro" id="IPR051567">
    <property type="entry name" value="Unconventional_Myosin_ATPase"/>
</dbReference>
<dbReference type="GO" id="GO:0005524">
    <property type="term" value="F:ATP binding"/>
    <property type="evidence" value="ECO:0007669"/>
    <property type="project" value="UniProtKB-UniRule"/>
</dbReference>
<comment type="similarity">
    <text evidence="2 14">Belongs to the TRAFAC class myosin-kinesin ATPase superfamily. Myosin family.</text>
</comment>
<evidence type="ECO:0000256" key="6">
    <source>
        <dbReference type="ARBA" id="ARBA00022741"/>
    </source>
</evidence>
<dbReference type="SMART" id="SM00139">
    <property type="entry name" value="MyTH4"/>
    <property type="match status" value="2"/>
</dbReference>
<dbReference type="InterPro" id="IPR000857">
    <property type="entry name" value="MyTH4_dom"/>
</dbReference>
<dbReference type="CDD" id="cd13199">
    <property type="entry name" value="FERM_C2_MyoVII"/>
    <property type="match status" value="1"/>
</dbReference>
<evidence type="ECO:0000259" key="17">
    <source>
        <dbReference type="PROSITE" id="PS01179"/>
    </source>
</evidence>
<evidence type="ECO:0000256" key="10">
    <source>
        <dbReference type="ARBA" id="ARBA00023123"/>
    </source>
</evidence>
<dbReference type="InterPro" id="IPR006020">
    <property type="entry name" value="PTB/PI_dom"/>
</dbReference>
<evidence type="ECO:0000259" key="18">
    <source>
        <dbReference type="PROSITE" id="PS50002"/>
    </source>
</evidence>